<dbReference type="AlphaFoldDB" id="M7Z3Z1"/>
<evidence type="ECO:0000313" key="1">
    <source>
        <dbReference type="EMBL" id="EMS54231.1"/>
    </source>
</evidence>
<dbReference type="EMBL" id="KD184280">
    <property type="protein sequence ID" value="EMS54231.1"/>
    <property type="molecule type" value="Genomic_DNA"/>
</dbReference>
<proteinExistence type="predicted"/>
<organism evidence="1">
    <name type="scientific">Triticum urartu</name>
    <name type="common">Red wild einkorn</name>
    <name type="synonym">Crithodium urartu</name>
    <dbReference type="NCBI Taxonomy" id="4572"/>
    <lineage>
        <taxon>Eukaryota</taxon>
        <taxon>Viridiplantae</taxon>
        <taxon>Streptophyta</taxon>
        <taxon>Embryophyta</taxon>
        <taxon>Tracheophyta</taxon>
        <taxon>Spermatophyta</taxon>
        <taxon>Magnoliopsida</taxon>
        <taxon>Liliopsida</taxon>
        <taxon>Poales</taxon>
        <taxon>Poaceae</taxon>
        <taxon>BOP clade</taxon>
        <taxon>Pooideae</taxon>
        <taxon>Triticodae</taxon>
        <taxon>Triticeae</taxon>
        <taxon>Triticinae</taxon>
        <taxon>Triticum</taxon>
    </lineage>
</organism>
<protein>
    <submittedName>
        <fullName evidence="1">Uncharacterized protein</fullName>
    </submittedName>
</protein>
<sequence>MWARYVSISLNLLSYNPSGRVGVQYSNVNMSLLDRSGKAITWLSVPNGTIHGIVVGPTTARQTLVRGDLVVPDEVPSEFAERMRPRSRNGTTSAGQEIKEAAVHLRGILQTQISGFTYSHGGVTAFRCFPVTIGVPPLHLSAGDAPCDKVPP</sequence>
<gene>
    <name evidence="1" type="ORF">TRIUR3_12349</name>
</gene>
<name>M7Z3Z1_TRIUA</name>
<accession>M7Z3Z1</accession>
<reference evidence="1" key="1">
    <citation type="journal article" date="2013" name="Nature">
        <title>Draft genome of the wheat A-genome progenitor Triticum urartu.</title>
        <authorList>
            <person name="Ling H.Q."/>
            <person name="Zhao S."/>
            <person name="Liu D."/>
            <person name="Wang J."/>
            <person name="Sun H."/>
            <person name="Zhang C."/>
            <person name="Fan H."/>
            <person name="Li D."/>
            <person name="Dong L."/>
            <person name="Tao Y."/>
            <person name="Gao C."/>
            <person name="Wu H."/>
            <person name="Li Y."/>
            <person name="Cui Y."/>
            <person name="Guo X."/>
            <person name="Zheng S."/>
            <person name="Wang B."/>
            <person name="Yu K."/>
            <person name="Liang Q."/>
            <person name="Yang W."/>
            <person name="Lou X."/>
            <person name="Chen J."/>
            <person name="Feng M."/>
            <person name="Jian J."/>
            <person name="Zhang X."/>
            <person name="Luo G."/>
            <person name="Jiang Y."/>
            <person name="Liu J."/>
            <person name="Wang Z."/>
            <person name="Sha Y."/>
            <person name="Zhang B."/>
            <person name="Wu H."/>
            <person name="Tang D."/>
            <person name="Shen Q."/>
            <person name="Xue P."/>
            <person name="Zou S."/>
            <person name="Wang X."/>
            <person name="Liu X."/>
            <person name="Wang F."/>
            <person name="Yang Y."/>
            <person name="An X."/>
            <person name="Dong Z."/>
            <person name="Zhang K."/>
            <person name="Zhang X."/>
            <person name="Luo M.C."/>
            <person name="Dvorak J."/>
            <person name="Tong Y."/>
            <person name="Wang J."/>
            <person name="Yang H."/>
            <person name="Li Z."/>
            <person name="Wang D."/>
            <person name="Zhang A."/>
            <person name="Wang J."/>
        </authorList>
    </citation>
    <scope>NUCLEOTIDE SEQUENCE</scope>
</reference>